<name>A0A2T7FRS8_ACINO</name>
<dbReference type="GO" id="GO:0016747">
    <property type="term" value="F:acyltransferase activity, transferring groups other than amino-acyl groups"/>
    <property type="evidence" value="ECO:0007669"/>
    <property type="project" value="InterPro"/>
</dbReference>
<dbReference type="InterPro" id="IPR051531">
    <property type="entry name" value="N-acetyltransferase"/>
</dbReference>
<dbReference type="RefSeq" id="WP_004885833.1">
    <property type="nucleotide sequence ID" value="NZ_AMZR01000044.1"/>
</dbReference>
<proteinExistence type="predicted"/>
<dbReference type="InterPro" id="IPR000182">
    <property type="entry name" value="GNAT_dom"/>
</dbReference>
<sequence>MEHLFSIETPRLILSELEEGDKTSVFELFSNSTVLEFYDLKAFVSLEEAEVLIEKMHLKWKTRIGFRHAIRLKQNRTMLGTCGVNSIKQVDNDFAVVIGYELHPKAWGIGYMQEALTGIIQYLKQERLFGNKIKYIWAEIFERNIKSQQVVNKLGFELIGKTVNHTNNTVSDNLLKFELKLY</sequence>
<dbReference type="InterPro" id="IPR016181">
    <property type="entry name" value="Acyl_CoA_acyltransferase"/>
</dbReference>
<evidence type="ECO:0000313" key="1">
    <source>
        <dbReference type="EMBL" id="KDM54336.1"/>
    </source>
</evidence>
<dbReference type="Proteomes" id="UP000027208">
    <property type="component" value="Unassembled WGS sequence"/>
</dbReference>
<dbReference type="KEGG" id="ano:RR32_05010"/>
<comment type="caution">
    <text evidence="1">The sequence shown here is derived from an EMBL/GenBank/DDBJ whole genome shotgun (WGS) entry which is preliminary data.</text>
</comment>
<dbReference type="EMBL" id="JMUI01000013">
    <property type="protein sequence ID" value="KDM54336.1"/>
    <property type="molecule type" value="Genomic_DNA"/>
</dbReference>
<evidence type="ECO:0000313" key="2">
    <source>
        <dbReference type="Proteomes" id="UP000027208"/>
    </source>
</evidence>
<dbReference type="Pfam" id="PF13302">
    <property type="entry name" value="Acetyltransf_3"/>
    <property type="match status" value="1"/>
</dbReference>
<dbReference type="SUPFAM" id="SSF55729">
    <property type="entry name" value="Acyl-CoA N-acyltransferases (Nat)"/>
    <property type="match status" value="1"/>
</dbReference>
<dbReference type="PANTHER" id="PTHR43792">
    <property type="entry name" value="GNAT FAMILY, PUTATIVE (AFU_ORTHOLOGUE AFUA_3G00765)-RELATED-RELATED"/>
    <property type="match status" value="1"/>
</dbReference>
<dbReference type="GeneID" id="92797291"/>
<organism evidence="1 2">
    <name type="scientific">Acinetobacter nosocomialis</name>
    <dbReference type="NCBI Taxonomy" id="106654"/>
    <lineage>
        <taxon>Bacteria</taxon>
        <taxon>Pseudomonadati</taxon>
        <taxon>Pseudomonadota</taxon>
        <taxon>Gammaproteobacteria</taxon>
        <taxon>Moraxellales</taxon>
        <taxon>Moraxellaceae</taxon>
        <taxon>Acinetobacter</taxon>
        <taxon>Acinetobacter calcoaceticus/baumannii complex</taxon>
    </lineage>
</organism>
<reference evidence="1 2" key="1">
    <citation type="submission" date="2014-04" db="EMBL/GenBank/DDBJ databases">
        <title>The Genome Sequence of Acinetobacter baumanii BIDMC 57.</title>
        <authorList>
            <consortium name="The Broad Institute Genomics Platform"/>
            <consortium name="The Broad Institute Genome Sequencing Center for Infectious Disease"/>
            <person name="Murphy C."/>
            <person name="Cosimi L."/>
            <person name="Cerqueira G."/>
            <person name="Feldgarden M."/>
            <person name="Earl A."/>
            <person name="Spencer M.D."/>
            <person name="Fodor A."/>
            <person name="Sautter R.L."/>
            <person name="Hung D."/>
            <person name="Onderdonk A.B."/>
            <person name="Ernst C."/>
            <person name="Delaney M."/>
            <person name="DuBois A."/>
            <person name="Young S.K."/>
            <person name="Zeng Q."/>
            <person name="Gargeya S."/>
            <person name="Abouelleil A."/>
            <person name="Alvarado L."/>
            <person name="Chapman S.B."/>
            <person name="Gainer-Dewar J."/>
            <person name="Goldberg J."/>
            <person name="Griggs A."/>
            <person name="Gujja S."/>
            <person name="Hansen M."/>
            <person name="Howarth C."/>
            <person name="Imamovic A."/>
            <person name="Larimer J."/>
            <person name="Pearson M."/>
            <person name="Poon T.W."/>
            <person name="Priest M."/>
            <person name="Roberts A."/>
            <person name="Saif S."/>
            <person name="Shea T."/>
            <person name="Sykes S."/>
            <person name="Wortman J."/>
            <person name="Nusbaum C."/>
            <person name="Birren B."/>
        </authorList>
    </citation>
    <scope>NUCLEOTIDE SEQUENCE [LARGE SCALE GENOMIC DNA]</scope>
    <source>
        <strain evidence="1 2">BIDMC 57</strain>
    </source>
</reference>
<dbReference type="AlphaFoldDB" id="A0A2T7FRS8"/>
<gene>
    <name evidence="1" type="ORF">AE32_02704</name>
</gene>
<dbReference type="Gene3D" id="3.40.630.30">
    <property type="match status" value="1"/>
</dbReference>
<protein>
    <submittedName>
        <fullName evidence="1">Uncharacterized protein</fullName>
    </submittedName>
</protein>
<dbReference type="PROSITE" id="PS51186">
    <property type="entry name" value="GNAT"/>
    <property type="match status" value="1"/>
</dbReference>
<accession>A0A334QX86</accession>
<dbReference type="PANTHER" id="PTHR43792:SF1">
    <property type="entry name" value="N-ACETYLTRANSFERASE DOMAIN-CONTAINING PROTEIN"/>
    <property type="match status" value="1"/>
</dbReference>
<accession>A0A2T7FRS8</accession>